<feature type="compositionally biased region" description="Low complexity" evidence="1">
    <location>
        <begin position="27"/>
        <end position="40"/>
    </location>
</feature>
<dbReference type="WBParaSite" id="HPLM_0000008101-mRNA-1">
    <property type="protein sequence ID" value="HPLM_0000008101-mRNA-1"/>
    <property type="gene ID" value="HPLM_0000008101"/>
</dbReference>
<keyword evidence="3" id="KW-1185">Reference proteome</keyword>
<dbReference type="EMBL" id="UZAF01000036">
    <property type="protein sequence ID" value="VDO04339.1"/>
    <property type="molecule type" value="Genomic_DNA"/>
</dbReference>
<evidence type="ECO:0000256" key="1">
    <source>
        <dbReference type="SAM" id="MobiDB-lite"/>
    </source>
</evidence>
<proteinExistence type="predicted"/>
<name>A0A0N4VS22_HAEPC</name>
<gene>
    <name evidence="2" type="ORF">HPLM_LOCUS82</name>
</gene>
<sequence>MVSLATARRVNMRYSFRLGDSQSEGISQPQQSTTKKQSLE</sequence>
<accession>A0A0N4VS22</accession>
<feature type="region of interest" description="Disordered" evidence="1">
    <location>
        <begin position="13"/>
        <end position="40"/>
    </location>
</feature>
<evidence type="ECO:0000313" key="4">
    <source>
        <dbReference type="WBParaSite" id="HPLM_0000008101-mRNA-1"/>
    </source>
</evidence>
<dbReference type="Proteomes" id="UP000268014">
    <property type="component" value="Unassembled WGS sequence"/>
</dbReference>
<organism evidence="4">
    <name type="scientific">Haemonchus placei</name>
    <name type="common">Barber's pole worm</name>
    <dbReference type="NCBI Taxonomy" id="6290"/>
    <lineage>
        <taxon>Eukaryota</taxon>
        <taxon>Metazoa</taxon>
        <taxon>Ecdysozoa</taxon>
        <taxon>Nematoda</taxon>
        <taxon>Chromadorea</taxon>
        <taxon>Rhabditida</taxon>
        <taxon>Rhabditina</taxon>
        <taxon>Rhabditomorpha</taxon>
        <taxon>Strongyloidea</taxon>
        <taxon>Trichostrongylidae</taxon>
        <taxon>Haemonchus</taxon>
    </lineage>
</organism>
<evidence type="ECO:0000313" key="2">
    <source>
        <dbReference type="EMBL" id="VDO04339.1"/>
    </source>
</evidence>
<protein>
    <submittedName>
        <fullName evidence="2 4">Uncharacterized protein</fullName>
    </submittedName>
</protein>
<dbReference type="AlphaFoldDB" id="A0A0N4VS22"/>
<reference evidence="2 3" key="2">
    <citation type="submission" date="2018-11" db="EMBL/GenBank/DDBJ databases">
        <authorList>
            <consortium name="Pathogen Informatics"/>
        </authorList>
    </citation>
    <scope>NUCLEOTIDE SEQUENCE [LARGE SCALE GENOMIC DNA]</scope>
    <source>
        <strain evidence="2 3">MHpl1</strain>
    </source>
</reference>
<reference evidence="4" key="1">
    <citation type="submission" date="2017-02" db="UniProtKB">
        <authorList>
            <consortium name="WormBaseParasite"/>
        </authorList>
    </citation>
    <scope>IDENTIFICATION</scope>
</reference>
<evidence type="ECO:0000313" key="3">
    <source>
        <dbReference type="Proteomes" id="UP000268014"/>
    </source>
</evidence>